<feature type="transmembrane region" description="Helical" evidence="1">
    <location>
        <begin position="40"/>
        <end position="58"/>
    </location>
</feature>
<protein>
    <submittedName>
        <fullName evidence="2">Uncharacterized protein</fullName>
    </submittedName>
</protein>
<reference evidence="2 3" key="1">
    <citation type="submission" date="2023-03" db="EMBL/GenBank/DDBJ databases">
        <title>Muricauda XX sp. nov. and Muricauda XXX sp. nov., two novel species isolated from Okinawa Trough.</title>
        <authorList>
            <person name="Cao W."/>
            <person name="Deng X."/>
        </authorList>
    </citation>
    <scope>NUCLEOTIDE SEQUENCE [LARGE SCALE GENOMIC DNA]</scope>
    <source>
        <strain evidence="2 3">334s03</strain>
    </source>
</reference>
<keyword evidence="1" id="KW-1133">Transmembrane helix</keyword>
<evidence type="ECO:0000313" key="3">
    <source>
        <dbReference type="Proteomes" id="UP001221366"/>
    </source>
</evidence>
<name>A0ABT5Y2P9_9FLAO</name>
<keyword evidence="1" id="KW-0472">Membrane</keyword>
<comment type="caution">
    <text evidence="2">The sequence shown here is derived from an EMBL/GenBank/DDBJ whole genome shotgun (WGS) entry which is preliminary data.</text>
</comment>
<dbReference type="RefSeq" id="WP_275616878.1">
    <property type="nucleotide sequence ID" value="NZ_JARFVB010000014.1"/>
</dbReference>
<sequence>MEHPMDKTIKAFTDKWWILLVLGILLTITGIWIFRTSLQSYVSLSILFSTIIFITGLWKSRFLL</sequence>
<feature type="transmembrane region" description="Helical" evidence="1">
    <location>
        <begin position="16"/>
        <end position="34"/>
    </location>
</feature>
<accession>A0ABT5Y2P9</accession>
<evidence type="ECO:0000256" key="1">
    <source>
        <dbReference type="SAM" id="Phobius"/>
    </source>
</evidence>
<dbReference type="Proteomes" id="UP001221366">
    <property type="component" value="Unassembled WGS sequence"/>
</dbReference>
<proteinExistence type="predicted"/>
<keyword evidence="1" id="KW-0812">Transmembrane</keyword>
<organism evidence="2 3">
    <name type="scientific">Flagellimonas yonaguniensis</name>
    <dbReference type="NCBI Taxonomy" id="3031325"/>
    <lineage>
        <taxon>Bacteria</taxon>
        <taxon>Pseudomonadati</taxon>
        <taxon>Bacteroidota</taxon>
        <taxon>Flavobacteriia</taxon>
        <taxon>Flavobacteriales</taxon>
        <taxon>Flavobacteriaceae</taxon>
        <taxon>Flagellimonas</taxon>
    </lineage>
</organism>
<dbReference type="EMBL" id="JARFVB010000014">
    <property type="protein sequence ID" value="MDF0717729.1"/>
    <property type="molecule type" value="Genomic_DNA"/>
</dbReference>
<evidence type="ECO:0000313" key="2">
    <source>
        <dbReference type="EMBL" id="MDF0717729.1"/>
    </source>
</evidence>
<keyword evidence="3" id="KW-1185">Reference proteome</keyword>
<gene>
    <name evidence="2" type="ORF">PY092_16315</name>
</gene>